<feature type="compositionally biased region" description="Basic and acidic residues" evidence="1">
    <location>
        <begin position="85"/>
        <end position="107"/>
    </location>
</feature>
<organism evidence="2">
    <name type="scientific">uncultured Gemmatimonadota bacterium</name>
    <dbReference type="NCBI Taxonomy" id="203437"/>
    <lineage>
        <taxon>Bacteria</taxon>
        <taxon>Pseudomonadati</taxon>
        <taxon>Gemmatimonadota</taxon>
        <taxon>environmental samples</taxon>
    </lineage>
</organism>
<feature type="compositionally biased region" description="Basic residues" evidence="1">
    <location>
        <begin position="190"/>
        <end position="213"/>
    </location>
</feature>
<feature type="compositionally biased region" description="Gly residues" evidence="1">
    <location>
        <begin position="1"/>
        <end position="49"/>
    </location>
</feature>
<feature type="compositionally biased region" description="Low complexity" evidence="1">
    <location>
        <begin position="116"/>
        <end position="126"/>
    </location>
</feature>
<evidence type="ECO:0000256" key="1">
    <source>
        <dbReference type="SAM" id="MobiDB-lite"/>
    </source>
</evidence>
<feature type="non-terminal residue" evidence="2">
    <location>
        <position position="1"/>
    </location>
</feature>
<dbReference type="AlphaFoldDB" id="A0A6J4N0A6"/>
<proteinExistence type="predicted"/>
<gene>
    <name evidence="2" type="ORF">AVDCRST_MAG68-5529</name>
</gene>
<evidence type="ECO:0000313" key="2">
    <source>
        <dbReference type="EMBL" id="CAA9371087.1"/>
    </source>
</evidence>
<dbReference type="EMBL" id="CADCTW010000245">
    <property type="protein sequence ID" value="CAA9371087.1"/>
    <property type="molecule type" value="Genomic_DNA"/>
</dbReference>
<name>A0A6J4N0A6_9BACT</name>
<reference evidence="2" key="1">
    <citation type="submission" date="2020-02" db="EMBL/GenBank/DDBJ databases">
        <authorList>
            <person name="Meier V. D."/>
        </authorList>
    </citation>
    <scope>NUCLEOTIDE SEQUENCE</scope>
    <source>
        <strain evidence="2">AVDCRST_MAG68</strain>
    </source>
</reference>
<feature type="non-terminal residue" evidence="2">
    <location>
        <position position="285"/>
    </location>
</feature>
<protein>
    <submittedName>
        <fullName evidence="2">Uncharacterized protein</fullName>
    </submittedName>
</protein>
<accession>A0A6J4N0A6</accession>
<sequence>DEAFCGGGYARAGGVRGAGELGGLARGGRGAEACSRGGGAGSRGSAGDSGGERGHGGGSGPGECSGGSRRARGSRYARGSGRGAEVGREPGRRDGDPAPHRGTRGWDPHAGSGLRAEPAGAAAQPDAEQRGEDVPAQAGPLPHALHAARGRRDGGGRALLLALLSQHGPHAGDPHQHRQGRRLGGPAAPVHRRRGAALRGHAHPRRDRGRARQLRADPRPPPGIALQGAAHLGGQGRLHRAPLRDHRGERVRAPRGAAQHPGQRHDPGQPVQLHAAAGHTGLRPV</sequence>
<feature type="compositionally biased region" description="Gly residues" evidence="1">
    <location>
        <begin position="56"/>
        <end position="65"/>
    </location>
</feature>
<feature type="region of interest" description="Disordered" evidence="1">
    <location>
        <begin position="1"/>
        <end position="285"/>
    </location>
</feature>
<feature type="compositionally biased region" description="Basic and acidic residues" evidence="1">
    <location>
        <begin position="242"/>
        <end position="252"/>
    </location>
</feature>